<dbReference type="InterPro" id="IPR057746">
    <property type="entry name" value="CpnT-like_N"/>
</dbReference>
<feature type="domain" description="Outer membrane channel protein CpnT-like N-terminal" evidence="2">
    <location>
        <begin position="17"/>
        <end position="133"/>
    </location>
</feature>
<feature type="region of interest" description="Disordered" evidence="1">
    <location>
        <begin position="352"/>
        <end position="384"/>
    </location>
</feature>
<feature type="region of interest" description="Disordered" evidence="1">
    <location>
        <begin position="276"/>
        <end position="300"/>
    </location>
</feature>
<dbReference type="Pfam" id="PF14440">
    <property type="entry name" value="XOO_2897-deam"/>
    <property type="match status" value="1"/>
</dbReference>
<sequence>MGKTLPDELVEVLDLVGVSWPNIDEDEVRSCAKDYRKLAEGLRDVIKEGNNACSNIVGGRSKGLTVTAIDRRWGKLTSKDLTTFATALDDLGDALDGCAGLIEGCKVVCIGELTATASAATAGVIGMFFTAGLSGLLSAGAILACRIALHEAIDYAVGEITSIVTSEIEGAILSKIESIFTDHLDADDNPADYASGSADMAQDLVIEFDEFDRASGGYRKTRDNFDKKKGDHKSGGGSRRGSVKKDSRFHKLSTVMDKAEDAIDKKADETVDMLEKHGGKIDESKKKHKQTDQERKEELERCKIDSGDDVPMYLLNADGTVEKIHADGSQPTKINGTEVGIRDILDSDGKVWRARPTDERKNPFRLSPSPDSPKVESRRLGKNQKSDLAYATQLARFSKGDYKGGNYAAADYVDADGNKVVLVGHSQGVHSERTIGYPVLKHGKESGIQSIYTEREPCQESGSWCDQWLGKYFGKDLEVTHSLSYDQSSVGGKRPSSYSIDGEHRVYRKNLQDWHNKHGIGAMMTESDGAAMEAARKGRRG</sequence>
<dbReference type="Pfam" id="PF25547">
    <property type="entry name" value="WXG100_2"/>
    <property type="match status" value="1"/>
</dbReference>
<evidence type="ECO:0000259" key="2">
    <source>
        <dbReference type="Pfam" id="PF25547"/>
    </source>
</evidence>
<feature type="compositionally biased region" description="Basic and acidic residues" evidence="1">
    <location>
        <begin position="220"/>
        <end position="234"/>
    </location>
</feature>
<dbReference type="InterPro" id="IPR032722">
    <property type="entry name" value="Deaminase_XOO_2897"/>
</dbReference>
<feature type="region of interest" description="Disordered" evidence="1">
    <location>
        <begin position="219"/>
        <end position="250"/>
    </location>
</feature>
<evidence type="ECO:0000256" key="1">
    <source>
        <dbReference type="SAM" id="MobiDB-lite"/>
    </source>
</evidence>
<name>A0AAU2VV13_9ACTN</name>
<organism evidence="3">
    <name type="scientific">Streptomyces sp. NBC_00008</name>
    <dbReference type="NCBI Taxonomy" id="2903610"/>
    <lineage>
        <taxon>Bacteria</taxon>
        <taxon>Bacillati</taxon>
        <taxon>Actinomycetota</taxon>
        <taxon>Actinomycetes</taxon>
        <taxon>Kitasatosporales</taxon>
        <taxon>Streptomycetaceae</taxon>
        <taxon>Streptomyces</taxon>
    </lineage>
</organism>
<accession>A0AAU2VV13</accession>
<dbReference type="AlphaFoldDB" id="A0AAU2VV13"/>
<gene>
    <name evidence="3" type="ORF">OG398_23035</name>
</gene>
<reference evidence="3" key="1">
    <citation type="submission" date="2022-10" db="EMBL/GenBank/DDBJ databases">
        <title>The complete genomes of actinobacterial strains from the NBC collection.</title>
        <authorList>
            <person name="Joergensen T.S."/>
            <person name="Alvarez Arevalo M."/>
            <person name="Sterndorff E.B."/>
            <person name="Faurdal D."/>
            <person name="Vuksanovic O."/>
            <person name="Mourched A.-S."/>
            <person name="Charusanti P."/>
            <person name="Shaw S."/>
            <person name="Blin K."/>
            <person name="Weber T."/>
        </authorList>
    </citation>
    <scope>NUCLEOTIDE SEQUENCE</scope>
    <source>
        <strain evidence="3">NBC_00008</strain>
    </source>
</reference>
<proteinExistence type="predicted"/>
<dbReference type="EMBL" id="CP108313">
    <property type="protein sequence ID" value="WTW70933.1"/>
    <property type="molecule type" value="Genomic_DNA"/>
</dbReference>
<evidence type="ECO:0000313" key="3">
    <source>
        <dbReference type="EMBL" id="WTW70933.1"/>
    </source>
</evidence>
<feature type="compositionally biased region" description="Basic and acidic residues" evidence="1">
    <location>
        <begin position="352"/>
        <end position="362"/>
    </location>
</feature>
<protein>
    <recommendedName>
        <fullName evidence="2">Outer membrane channel protein CpnT-like N-terminal domain-containing protein</fullName>
    </recommendedName>
</protein>